<dbReference type="EMBL" id="AGRW01000028">
    <property type="protein sequence ID" value="EIC02937.1"/>
    <property type="molecule type" value="Genomic_DNA"/>
</dbReference>
<sequence>MKTIFLKDCEQKREWFVIDAAGKPLGRVAAKAAAILRGKEKASYTPNQEMGDYVIIINADKVAVSGNKASDKLYRHYTGFVRGLRSYTFEKLIEKNPTEPLVRTINGMLPNNRLGRKVAANLKVYAGSEHPHATQNPKVVEL</sequence>
<dbReference type="PANTHER" id="PTHR11545">
    <property type="entry name" value="RIBOSOMAL PROTEIN L13"/>
    <property type="match status" value="1"/>
</dbReference>
<keyword evidence="2 4" id="KW-0689">Ribosomal protein</keyword>
<protein>
    <recommendedName>
        <fullName evidence="4">Large ribosomal subunit protein uL13</fullName>
    </recommendedName>
</protein>
<dbReference type="GO" id="GO:0003735">
    <property type="term" value="F:structural constituent of ribosome"/>
    <property type="evidence" value="ECO:0007669"/>
    <property type="project" value="InterPro"/>
</dbReference>
<dbReference type="eggNOG" id="COG0102">
    <property type="taxonomic scope" value="Bacteria"/>
</dbReference>
<gene>
    <name evidence="4" type="primary">rplM</name>
    <name evidence="5" type="ORF">TresaDRAFT_2590</name>
</gene>
<evidence type="ECO:0000256" key="4">
    <source>
        <dbReference type="HAMAP-Rule" id="MF_01366"/>
    </source>
</evidence>
<comment type="caution">
    <text evidence="5">The sequence shown here is derived from an EMBL/GenBank/DDBJ whole genome shotgun (WGS) entry which is preliminary data.</text>
</comment>
<dbReference type="InterPro" id="IPR005822">
    <property type="entry name" value="Ribosomal_uL13"/>
</dbReference>
<dbReference type="RefSeq" id="WP_002702126.1">
    <property type="nucleotide sequence ID" value="NZ_AGRW01000028.1"/>
</dbReference>
<keyword evidence="3 4" id="KW-0687">Ribonucleoprotein</keyword>
<dbReference type="STRING" id="907348.TresaDRAFT_2590"/>
<organism evidence="5 6">
    <name type="scientific">Treponema saccharophilum DSM 2985</name>
    <dbReference type="NCBI Taxonomy" id="907348"/>
    <lineage>
        <taxon>Bacteria</taxon>
        <taxon>Pseudomonadati</taxon>
        <taxon>Spirochaetota</taxon>
        <taxon>Spirochaetia</taxon>
        <taxon>Spirochaetales</taxon>
        <taxon>Treponemataceae</taxon>
        <taxon>Treponema</taxon>
    </lineage>
</organism>
<dbReference type="InterPro" id="IPR036899">
    <property type="entry name" value="Ribosomal_uL13_sf"/>
</dbReference>
<dbReference type="AlphaFoldDB" id="H7EHJ1"/>
<dbReference type="OrthoDB" id="9801330at2"/>
<evidence type="ECO:0000256" key="1">
    <source>
        <dbReference type="ARBA" id="ARBA00006227"/>
    </source>
</evidence>
<dbReference type="GO" id="GO:0017148">
    <property type="term" value="P:negative regulation of translation"/>
    <property type="evidence" value="ECO:0007669"/>
    <property type="project" value="TreeGrafter"/>
</dbReference>
<name>H7EHJ1_9SPIR</name>
<proteinExistence type="inferred from homology"/>
<evidence type="ECO:0000313" key="6">
    <source>
        <dbReference type="Proteomes" id="UP000003571"/>
    </source>
</evidence>
<evidence type="ECO:0000256" key="3">
    <source>
        <dbReference type="ARBA" id="ARBA00023274"/>
    </source>
</evidence>
<dbReference type="GO" id="GO:0022625">
    <property type="term" value="C:cytosolic large ribosomal subunit"/>
    <property type="evidence" value="ECO:0007669"/>
    <property type="project" value="TreeGrafter"/>
</dbReference>
<dbReference type="NCBIfam" id="TIGR01066">
    <property type="entry name" value="rplM_bact"/>
    <property type="match status" value="1"/>
</dbReference>
<comment type="function">
    <text evidence="4">This protein is one of the early assembly proteins of the 50S ribosomal subunit, although it is not seen to bind rRNA by itself. It is important during the early stages of 50S assembly.</text>
</comment>
<dbReference type="InterPro" id="IPR005823">
    <property type="entry name" value="Ribosomal_uL13_bac-type"/>
</dbReference>
<reference evidence="5 6" key="1">
    <citation type="submission" date="2011-09" db="EMBL/GenBank/DDBJ databases">
        <title>The draft genome of Treponema saccharophilum DSM 2985.</title>
        <authorList>
            <consortium name="US DOE Joint Genome Institute (JGI-PGF)"/>
            <person name="Lucas S."/>
            <person name="Copeland A."/>
            <person name="Lapidus A."/>
            <person name="Glavina del Rio T."/>
            <person name="Dalin E."/>
            <person name="Tice H."/>
            <person name="Bruce D."/>
            <person name="Goodwin L."/>
            <person name="Pitluck S."/>
            <person name="Peters L."/>
            <person name="Kyrpides N."/>
            <person name="Mavromatis K."/>
            <person name="Ivanova N."/>
            <person name="Markowitz V."/>
            <person name="Cheng J.-F."/>
            <person name="Hugenholtz P."/>
            <person name="Woyke T."/>
            <person name="Wu D."/>
            <person name="Gronow S."/>
            <person name="Wellnitz S."/>
            <person name="Brambilla E."/>
            <person name="Klenk H.-P."/>
            <person name="Eisen J.A."/>
        </authorList>
    </citation>
    <scope>NUCLEOTIDE SEQUENCE [LARGE SCALE GENOMIC DNA]</scope>
    <source>
        <strain evidence="5 6">DSM 2985</strain>
    </source>
</reference>
<dbReference type="GO" id="GO:0006412">
    <property type="term" value="P:translation"/>
    <property type="evidence" value="ECO:0007669"/>
    <property type="project" value="UniProtKB-UniRule"/>
</dbReference>
<dbReference type="Proteomes" id="UP000003571">
    <property type="component" value="Unassembled WGS sequence"/>
</dbReference>
<dbReference type="HAMAP" id="MF_01366">
    <property type="entry name" value="Ribosomal_uL13"/>
    <property type="match status" value="1"/>
</dbReference>
<dbReference type="CDD" id="cd00392">
    <property type="entry name" value="Ribosomal_L13"/>
    <property type="match status" value="1"/>
</dbReference>
<dbReference type="PIRSF" id="PIRSF002181">
    <property type="entry name" value="Ribosomal_L13"/>
    <property type="match status" value="1"/>
</dbReference>
<dbReference type="Pfam" id="PF00572">
    <property type="entry name" value="Ribosomal_L13"/>
    <property type="match status" value="1"/>
</dbReference>
<dbReference type="PATRIC" id="fig|907348.3.peg.258"/>
<dbReference type="GO" id="GO:0003729">
    <property type="term" value="F:mRNA binding"/>
    <property type="evidence" value="ECO:0007669"/>
    <property type="project" value="TreeGrafter"/>
</dbReference>
<evidence type="ECO:0000313" key="5">
    <source>
        <dbReference type="EMBL" id="EIC02937.1"/>
    </source>
</evidence>
<comment type="subunit">
    <text evidence="4">Part of the 50S ribosomal subunit.</text>
</comment>
<dbReference type="Gene3D" id="3.90.1180.10">
    <property type="entry name" value="Ribosomal protein L13"/>
    <property type="match status" value="1"/>
</dbReference>
<dbReference type="SUPFAM" id="SSF52161">
    <property type="entry name" value="Ribosomal protein L13"/>
    <property type="match status" value="1"/>
</dbReference>
<accession>H7EHJ1</accession>
<comment type="similarity">
    <text evidence="1 4">Belongs to the universal ribosomal protein uL13 family.</text>
</comment>
<keyword evidence="6" id="KW-1185">Reference proteome</keyword>
<dbReference type="PANTHER" id="PTHR11545:SF2">
    <property type="entry name" value="LARGE RIBOSOMAL SUBUNIT PROTEIN UL13M"/>
    <property type="match status" value="1"/>
</dbReference>
<evidence type="ECO:0000256" key="2">
    <source>
        <dbReference type="ARBA" id="ARBA00022980"/>
    </source>
</evidence>